<dbReference type="Proteomes" id="UP000307841">
    <property type="component" value="Unassembled WGS sequence"/>
</dbReference>
<feature type="region of interest" description="Disordered" evidence="1">
    <location>
        <begin position="51"/>
        <end position="80"/>
    </location>
</feature>
<protein>
    <submittedName>
        <fullName evidence="2">Uncharacterized protein</fullName>
    </submittedName>
</protein>
<dbReference type="EMBL" id="SZNK01000001">
    <property type="protein sequence ID" value="TKI54545.1"/>
    <property type="molecule type" value="Genomic_DNA"/>
</dbReference>
<evidence type="ECO:0000313" key="2">
    <source>
        <dbReference type="EMBL" id="TKI54545.1"/>
    </source>
</evidence>
<evidence type="ECO:0000313" key="3">
    <source>
        <dbReference type="Proteomes" id="UP000307841"/>
    </source>
</evidence>
<keyword evidence="3" id="KW-1185">Reference proteome</keyword>
<proteinExistence type="predicted"/>
<name>A0A4U2Y3H7_9BACL</name>
<dbReference type="OrthoDB" id="2680707at2"/>
<gene>
    <name evidence="2" type="ORF">E8L90_03295</name>
</gene>
<dbReference type="RefSeq" id="WP_137027982.1">
    <property type="nucleotide sequence ID" value="NZ_SZNK01000001.1"/>
</dbReference>
<reference evidence="2 3" key="1">
    <citation type="submission" date="2019-04" db="EMBL/GenBank/DDBJ databases">
        <title>Whole genome sequencing of Brevibacillus sp. TGS2-1.</title>
        <authorList>
            <person name="Choi A."/>
        </authorList>
    </citation>
    <scope>NUCLEOTIDE SEQUENCE [LARGE SCALE GENOMIC DNA]</scope>
    <source>
        <strain evidence="2 3">TGS2-1</strain>
    </source>
</reference>
<evidence type="ECO:0000256" key="1">
    <source>
        <dbReference type="SAM" id="MobiDB-lite"/>
    </source>
</evidence>
<sequence length="95" mass="10900">MVKDRTYFWLKSAERYGRPWKEVRDNIQSKGAHFAALDNVWYTAKSEEAQAAADEEAAHKARPVPKQEWQPKKAKKPPLLNAETGSPIVLLHIFI</sequence>
<comment type="caution">
    <text evidence="2">The sequence shown here is derived from an EMBL/GenBank/DDBJ whole genome shotgun (WGS) entry which is preliminary data.</text>
</comment>
<organism evidence="2 3">
    <name type="scientific">Brevibacillus antibioticus</name>
    <dbReference type="NCBI Taxonomy" id="2570228"/>
    <lineage>
        <taxon>Bacteria</taxon>
        <taxon>Bacillati</taxon>
        <taxon>Bacillota</taxon>
        <taxon>Bacilli</taxon>
        <taxon>Bacillales</taxon>
        <taxon>Paenibacillaceae</taxon>
        <taxon>Brevibacillus</taxon>
    </lineage>
</organism>
<dbReference type="AlphaFoldDB" id="A0A4U2Y3H7"/>
<accession>A0A4U2Y3H7</accession>